<keyword evidence="8" id="KW-1185">Reference proteome</keyword>
<dbReference type="Proteomes" id="UP000594681">
    <property type="component" value="Chromosome"/>
</dbReference>
<feature type="active site" description="Proton acceptor" evidence="3">
    <location>
        <position position="63"/>
    </location>
</feature>
<evidence type="ECO:0000256" key="3">
    <source>
        <dbReference type="PIRSR" id="PIRSR600888-1"/>
    </source>
</evidence>
<dbReference type="CDD" id="cd05254">
    <property type="entry name" value="dTDP_HR_like_SDR_e"/>
    <property type="match status" value="1"/>
</dbReference>
<dbReference type="PANTHER" id="PTHR10491:SF4">
    <property type="entry name" value="METHIONINE ADENOSYLTRANSFERASE 2 SUBUNIT BETA"/>
    <property type="match status" value="1"/>
</dbReference>
<dbReference type="InterPro" id="IPR005913">
    <property type="entry name" value="dTDP_dehydrorham_reduct"/>
</dbReference>
<dbReference type="GO" id="GO:0005829">
    <property type="term" value="C:cytosol"/>
    <property type="evidence" value="ECO:0007669"/>
    <property type="project" value="TreeGrafter"/>
</dbReference>
<dbReference type="InterPro" id="IPR014710">
    <property type="entry name" value="RmlC-like_jellyroll"/>
</dbReference>
<gene>
    <name evidence="7" type="ORF">G7Y31_01220</name>
</gene>
<accession>A0A7T0KEL2</accession>
<evidence type="ECO:0000259" key="6">
    <source>
        <dbReference type="Pfam" id="PF04321"/>
    </source>
</evidence>
<dbReference type="EMBL" id="CP064954">
    <property type="protein sequence ID" value="QPK79373.1"/>
    <property type="molecule type" value="Genomic_DNA"/>
</dbReference>
<dbReference type="GO" id="GO:0019305">
    <property type="term" value="P:dTDP-rhamnose biosynthetic process"/>
    <property type="evidence" value="ECO:0007669"/>
    <property type="project" value="UniProtKB-UniPathway"/>
</dbReference>
<dbReference type="InterPro" id="IPR000888">
    <property type="entry name" value="RmlC-like"/>
</dbReference>
<dbReference type="Gene3D" id="3.90.25.10">
    <property type="entry name" value="UDP-galactose 4-epimerase, domain 1"/>
    <property type="match status" value="1"/>
</dbReference>
<evidence type="ECO:0000256" key="1">
    <source>
        <dbReference type="ARBA" id="ARBA00010154"/>
    </source>
</evidence>
<feature type="active site" description="Proton donor" evidence="3">
    <location>
        <position position="127"/>
    </location>
</feature>
<evidence type="ECO:0000313" key="7">
    <source>
        <dbReference type="EMBL" id="QPK79373.1"/>
    </source>
</evidence>
<dbReference type="AlphaFoldDB" id="A0A7T0KEL2"/>
<dbReference type="KEGG" id="cliz:G7Y31_01220"/>
<dbReference type="InterPro" id="IPR011051">
    <property type="entry name" value="RmlC_Cupin_sf"/>
</dbReference>
<dbReference type="GO" id="GO:0008830">
    <property type="term" value="F:dTDP-4-dehydrorhamnose 3,5-epimerase activity"/>
    <property type="evidence" value="ECO:0007669"/>
    <property type="project" value="InterPro"/>
</dbReference>
<feature type="site" description="Participates in a stacking interaction with the thymidine ring of dTDP-4-oxo-6-deoxyglucose" evidence="4">
    <location>
        <position position="133"/>
    </location>
</feature>
<sequence>MHTEPTAIPGLLRLHLDVHGDNRGWFKENWQREKMLAAGVPDFRPVQQNISFNADRGATRGLHAEPWDKLVSVAAGRVFGAWCDLREGSPTFGQLVTAELGPDTAFFVPRGVANGFQALEDATVYSYLVNDHWSPDAQYSMVNLSAVSWPLPPTQVSAKDLGHPQLADAAPMPPRRILITGANGQLGRALRALLPEAEFCNREQFDVCNPPQRPWKQYEAIINCAAFNDVNGAESDRARAWEVNALAPGRLAAIAAEHNLTLVHVSSDYVFGNPAPAHAKTSGYTEADVPAPLSLYGASKAAGEAAAAGAPRHYIIRTSWVFGDGANFIATMASLARRGATPAVVSDQRGRLTFADDLAAGIVHLLRSGADYGIYNLSCTGDAVGRDEVAMATFIGVGADPAGVTPVTTAQYEELAGPQAPRPAESTLDLSKLEATGFRPRNWRAALALYLARLTP</sequence>
<dbReference type="PANTHER" id="PTHR10491">
    <property type="entry name" value="DTDP-4-DEHYDRORHAMNOSE REDUCTASE"/>
    <property type="match status" value="1"/>
</dbReference>
<evidence type="ECO:0000313" key="8">
    <source>
        <dbReference type="Proteomes" id="UP000594681"/>
    </source>
</evidence>
<dbReference type="EC" id="1.1.1.133" evidence="5"/>
<comment type="pathway">
    <text evidence="5">Carbohydrate biosynthesis; dTDP-L-rhamnose biosynthesis.</text>
</comment>
<keyword evidence="5" id="KW-0521">NADP</keyword>
<proteinExistence type="inferred from homology"/>
<evidence type="ECO:0000256" key="4">
    <source>
        <dbReference type="PIRSR" id="PIRSR600888-3"/>
    </source>
</evidence>
<feature type="domain" description="RmlD-like substrate binding" evidence="6">
    <location>
        <begin position="176"/>
        <end position="454"/>
    </location>
</feature>
<organism evidence="7 8">
    <name type="scientific">Corynebacterium lizhenjunii</name>
    <dbReference type="NCBI Taxonomy" id="2709394"/>
    <lineage>
        <taxon>Bacteria</taxon>
        <taxon>Bacillati</taxon>
        <taxon>Actinomycetota</taxon>
        <taxon>Actinomycetes</taxon>
        <taxon>Mycobacteriales</taxon>
        <taxon>Corynebacteriaceae</taxon>
        <taxon>Corynebacterium</taxon>
    </lineage>
</organism>
<dbReference type="Gene3D" id="3.40.50.720">
    <property type="entry name" value="NAD(P)-binding Rossmann-like Domain"/>
    <property type="match status" value="1"/>
</dbReference>
<dbReference type="InterPro" id="IPR029903">
    <property type="entry name" value="RmlD-like-bd"/>
</dbReference>
<dbReference type="GO" id="GO:0008831">
    <property type="term" value="F:dTDP-4-dehydrorhamnose reductase activity"/>
    <property type="evidence" value="ECO:0007669"/>
    <property type="project" value="UniProtKB-EC"/>
</dbReference>
<dbReference type="CDD" id="cd00438">
    <property type="entry name" value="cupin_RmlC"/>
    <property type="match status" value="1"/>
</dbReference>
<comment type="function">
    <text evidence="5">Catalyzes the reduction of dTDP-6-deoxy-L-lyxo-4-hexulose to yield dTDP-L-rhamnose.</text>
</comment>
<dbReference type="RefSeq" id="WP_165011033.1">
    <property type="nucleotide sequence ID" value="NZ_CP064954.1"/>
</dbReference>
<keyword evidence="5" id="KW-0560">Oxidoreductase</keyword>
<dbReference type="SUPFAM" id="SSF51735">
    <property type="entry name" value="NAD(P)-binding Rossmann-fold domains"/>
    <property type="match status" value="1"/>
</dbReference>
<dbReference type="Pfam" id="PF04321">
    <property type="entry name" value="RmlD_sub_bind"/>
    <property type="match status" value="1"/>
</dbReference>
<dbReference type="UniPathway" id="UPA00124"/>
<protein>
    <recommendedName>
        <fullName evidence="5">dTDP-4-dehydrorhamnose reductase</fullName>
        <ecNumber evidence="5">1.1.1.133</ecNumber>
    </recommendedName>
</protein>
<reference evidence="7 8" key="1">
    <citation type="submission" date="2020-11" db="EMBL/GenBank/DDBJ databases">
        <title>Corynebacterium sp. ZJ-599.</title>
        <authorList>
            <person name="Zhou J."/>
        </authorList>
    </citation>
    <scope>NUCLEOTIDE SEQUENCE [LARGE SCALE GENOMIC DNA]</scope>
    <source>
        <strain evidence="7 8">ZJ-599</strain>
    </source>
</reference>
<dbReference type="Pfam" id="PF00908">
    <property type="entry name" value="dTDP_sugar_isom"/>
    <property type="match status" value="1"/>
</dbReference>
<dbReference type="Gene3D" id="2.60.120.10">
    <property type="entry name" value="Jelly Rolls"/>
    <property type="match status" value="1"/>
</dbReference>
<name>A0A7T0KEL2_9CORY</name>
<dbReference type="InterPro" id="IPR036291">
    <property type="entry name" value="NAD(P)-bd_dom_sf"/>
</dbReference>
<dbReference type="SUPFAM" id="SSF51182">
    <property type="entry name" value="RmlC-like cupins"/>
    <property type="match status" value="1"/>
</dbReference>
<evidence type="ECO:0000256" key="2">
    <source>
        <dbReference type="ARBA" id="ARBA00010944"/>
    </source>
</evidence>
<comment type="similarity">
    <text evidence="2 5">Belongs to the dTDP-4-dehydrorhamnose reductase family.</text>
</comment>
<evidence type="ECO:0000256" key="5">
    <source>
        <dbReference type="RuleBase" id="RU364082"/>
    </source>
</evidence>
<comment type="similarity">
    <text evidence="1">Belongs to the dTDP-4-dehydrorhamnose 3,5-epimerase family.</text>
</comment>